<keyword evidence="1" id="KW-0472">Membrane</keyword>
<reference evidence="3 4" key="1">
    <citation type="submission" date="2017-12" db="EMBL/GenBank/DDBJ databases">
        <title>The genome sequence of Caulobacter flavus CGMCC1 15093.</title>
        <authorList>
            <person name="Gao J."/>
            <person name="Mao X."/>
            <person name="Sun J."/>
        </authorList>
    </citation>
    <scope>NUCLEOTIDE SEQUENCE [LARGE SCALE GENOMIC DNA]</scope>
    <source>
        <strain evidence="3 4">CGMCC1 15093</strain>
    </source>
</reference>
<feature type="transmembrane region" description="Helical" evidence="1">
    <location>
        <begin position="80"/>
        <end position="99"/>
    </location>
</feature>
<dbReference type="OrthoDB" id="7193203at2"/>
<organism evidence="3 4">
    <name type="scientific">Caulobacter flavus</name>
    <dbReference type="NCBI Taxonomy" id="1679497"/>
    <lineage>
        <taxon>Bacteria</taxon>
        <taxon>Pseudomonadati</taxon>
        <taxon>Pseudomonadota</taxon>
        <taxon>Alphaproteobacteria</taxon>
        <taxon>Caulobacterales</taxon>
        <taxon>Caulobacteraceae</taxon>
        <taxon>Caulobacter</taxon>
    </lineage>
</organism>
<feature type="transmembrane region" description="Helical" evidence="1">
    <location>
        <begin position="12"/>
        <end position="35"/>
    </location>
</feature>
<name>A0A2N5CRZ3_9CAUL</name>
<feature type="transmembrane region" description="Helical" evidence="1">
    <location>
        <begin position="47"/>
        <end position="68"/>
    </location>
</feature>
<evidence type="ECO:0000313" key="5">
    <source>
        <dbReference type="Proteomes" id="UP000281192"/>
    </source>
</evidence>
<dbReference type="EMBL" id="CP026100">
    <property type="protein sequence ID" value="AYV46473.1"/>
    <property type="molecule type" value="Genomic_DNA"/>
</dbReference>
<evidence type="ECO:0000256" key="1">
    <source>
        <dbReference type="SAM" id="Phobius"/>
    </source>
</evidence>
<dbReference type="Proteomes" id="UP000281192">
    <property type="component" value="Chromosome"/>
</dbReference>
<evidence type="ECO:0000313" key="4">
    <source>
        <dbReference type="Proteomes" id="UP000234483"/>
    </source>
</evidence>
<sequence>MDEVVKPSWKRRLWGVVEIVLGATFLWCALGDRIMRFIDSGGREERGYLGGLLGLGAAGLLVLALLALIDRRLKGQAAVVAYLTVFSLVWLAFTTWMLWSAGAHGAWLTGAALAFGPILMVWGVVFGYLRRGAR</sequence>
<dbReference type="EMBL" id="PJRQ01000030">
    <property type="protein sequence ID" value="PLR12770.1"/>
    <property type="molecule type" value="Genomic_DNA"/>
</dbReference>
<dbReference type="Proteomes" id="UP000234483">
    <property type="component" value="Unassembled WGS sequence"/>
</dbReference>
<gene>
    <name evidence="2" type="ORF">C1707_09475</name>
    <name evidence="3" type="ORF">CFHF_15160</name>
</gene>
<dbReference type="AlphaFoldDB" id="A0A2N5CRZ3"/>
<proteinExistence type="predicted"/>
<feature type="transmembrane region" description="Helical" evidence="1">
    <location>
        <begin position="105"/>
        <end position="129"/>
    </location>
</feature>
<dbReference type="KEGG" id="cfh:C1707_09475"/>
<keyword evidence="5" id="KW-1185">Reference proteome</keyword>
<protein>
    <submittedName>
        <fullName evidence="3">Uncharacterized protein</fullName>
    </submittedName>
</protein>
<keyword evidence="1" id="KW-0812">Transmembrane</keyword>
<accession>A0A2N5CRZ3</accession>
<reference evidence="2 5" key="2">
    <citation type="submission" date="2018-01" db="EMBL/GenBank/DDBJ databases">
        <title>Complete genome sequence of Caulobacter flavus RHGG3.</title>
        <authorList>
            <person name="Yang E."/>
        </authorList>
    </citation>
    <scope>NUCLEOTIDE SEQUENCE [LARGE SCALE GENOMIC DNA]</scope>
    <source>
        <strain evidence="2 5">RHGG3</strain>
    </source>
</reference>
<evidence type="ECO:0000313" key="2">
    <source>
        <dbReference type="EMBL" id="AYV46473.1"/>
    </source>
</evidence>
<keyword evidence="1" id="KW-1133">Transmembrane helix</keyword>
<evidence type="ECO:0000313" key="3">
    <source>
        <dbReference type="EMBL" id="PLR12770.1"/>
    </source>
</evidence>